<feature type="transmembrane region" description="Helical" evidence="11">
    <location>
        <begin position="376"/>
        <end position="395"/>
    </location>
</feature>
<dbReference type="AlphaFoldDB" id="A0A1D1ZIT5"/>
<evidence type="ECO:0000256" key="9">
    <source>
        <dbReference type="PIRSR" id="PIRSR605150-2"/>
    </source>
</evidence>
<feature type="active site" evidence="8">
    <location>
        <position position="304"/>
    </location>
</feature>
<dbReference type="Gene3D" id="3.90.550.10">
    <property type="entry name" value="Spore Coat Polysaccharide Biosynthesis Protein SpsA, Chain A"/>
    <property type="match status" value="1"/>
</dbReference>
<feature type="binding site" evidence="9">
    <location>
        <position position="3"/>
    </location>
    <ligand>
        <name>UDP-alpha-D-glucose</name>
        <dbReference type="ChEBI" id="CHEBI:58885"/>
    </ligand>
</feature>
<keyword evidence="6 11" id="KW-0472">Membrane</keyword>
<dbReference type="GO" id="GO:0012505">
    <property type="term" value="C:endomembrane system"/>
    <property type="evidence" value="ECO:0007669"/>
    <property type="project" value="UniProtKB-SubCell"/>
</dbReference>
<comment type="subcellular location">
    <subcellularLocation>
        <location evidence="1">Endomembrane system</location>
        <topology evidence="1">Multi-pass membrane protein</topology>
    </subcellularLocation>
</comment>
<evidence type="ECO:0000256" key="5">
    <source>
        <dbReference type="ARBA" id="ARBA00022989"/>
    </source>
</evidence>
<dbReference type="Pfam" id="PF03552">
    <property type="entry name" value="Cellulose_synt"/>
    <property type="match status" value="2"/>
</dbReference>
<evidence type="ECO:0000256" key="1">
    <source>
        <dbReference type="ARBA" id="ARBA00004127"/>
    </source>
</evidence>
<keyword evidence="3" id="KW-0808">Transferase</keyword>
<dbReference type="PANTHER" id="PTHR13301">
    <property type="entry name" value="X-BOX TRANSCRIPTION FACTOR-RELATED"/>
    <property type="match status" value="1"/>
</dbReference>
<dbReference type="EMBL" id="GDJX01001225">
    <property type="protein sequence ID" value="JAT66711.1"/>
    <property type="molecule type" value="Transcribed_RNA"/>
</dbReference>
<feature type="active site" evidence="8">
    <location>
        <position position="3"/>
    </location>
</feature>
<dbReference type="GO" id="GO:0071669">
    <property type="term" value="P:plant-type cell wall organization or biogenesis"/>
    <property type="evidence" value="ECO:0007669"/>
    <property type="project" value="UniProtKB-ARBA"/>
</dbReference>
<dbReference type="InterPro" id="IPR005150">
    <property type="entry name" value="Cellulose_synth"/>
</dbReference>
<reference evidence="12" key="1">
    <citation type="submission" date="2015-07" db="EMBL/GenBank/DDBJ databases">
        <title>Transcriptome Assembly of Anthurium amnicola.</title>
        <authorList>
            <person name="Suzuki J."/>
        </authorList>
    </citation>
    <scope>NUCLEOTIDE SEQUENCE</scope>
</reference>
<evidence type="ECO:0000256" key="6">
    <source>
        <dbReference type="ARBA" id="ARBA00023136"/>
    </source>
</evidence>
<name>A0A1D1ZIT5_9ARAE</name>
<keyword evidence="4 11" id="KW-0812">Transmembrane</keyword>
<evidence type="ECO:0000256" key="8">
    <source>
        <dbReference type="PIRSR" id="PIRSR605150-1"/>
    </source>
</evidence>
<dbReference type="SUPFAM" id="SSF53448">
    <property type="entry name" value="Nucleotide-diphospho-sugar transferases"/>
    <property type="match status" value="1"/>
</dbReference>
<organism evidence="12">
    <name type="scientific">Anthurium amnicola</name>
    <dbReference type="NCBI Taxonomy" id="1678845"/>
    <lineage>
        <taxon>Eukaryota</taxon>
        <taxon>Viridiplantae</taxon>
        <taxon>Streptophyta</taxon>
        <taxon>Embryophyta</taxon>
        <taxon>Tracheophyta</taxon>
        <taxon>Spermatophyta</taxon>
        <taxon>Magnoliopsida</taxon>
        <taxon>Liliopsida</taxon>
        <taxon>Araceae</taxon>
        <taxon>Pothoideae</taxon>
        <taxon>Potheae</taxon>
        <taxon>Anthurium</taxon>
    </lineage>
</organism>
<dbReference type="InterPro" id="IPR029044">
    <property type="entry name" value="Nucleotide-diphossugar_trans"/>
</dbReference>
<evidence type="ECO:0000313" key="12">
    <source>
        <dbReference type="EMBL" id="JAT66711.1"/>
    </source>
</evidence>
<sequence length="592" mass="67221">SDDGGSELTLYGLVEAARFARHWLPFCRENRLAVRCPEAFFRSGGGGGSFDEVKMMYESMKRRVERAVEGGWVTNVQDFTKEEREAFRKWTAGFKRDEHPPVVQVLLEVGKNVDISGCPMPNLVYVSREKSCTYPHQFKAGALNTLMRVSGIMTNAPFILTLDCDMYCNDPQAPQRALCYLLNSEEVASRLAYVQFSINFQRLDRDDIYGNELKRVLQINPLGMDGVRGPDYFGSGCFFARRSLSGGPPLSPSQVNLTDRFPVNSSISCEEALRNAHQVASCAFEQDTEWGSQMGFRYGSLVEDFFTSYCLQCEGWESVFCNPPRPAFLGDAPITLHDALSQIKRWTVGNMEVIFSKYCPLKFGTRTAPLLTSMCFAYYALWGIWCIPMVTYAFLPQIALLHGVALFPKVSDPWFYIYAYIFLAAYAQDALEFLMAGGTIQRWWNDQRIWMIRGVTCHPFGIIEFLLKRTGISNFGFNITSKVMEDEQSKRYTEGIMDFGVASPFFVSLGTIAIVNLIAFLMGLVKTLREEIIIEVMFLQLFLSGFLVVNSWPVYEAMLLRRDGGRMPWKVSIISIFLTGILYYASYFVFNI</sequence>
<feature type="binding site" evidence="10">
    <location>
        <position position="163"/>
    </location>
    <ligand>
        <name>Mn(2+)</name>
        <dbReference type="ChEBI" id="CHEBI:29035"/>
    </ligand>
</feature>
<feature type="non-terminal residue" evidence="12">
    <location>
        <position position="1"/>
    </location>
</feature>
<feature type="transmembrane region" description="Helical" evidence="11">
    <location>
        <begin position="505"/>
        <end position="525"/>
    </location>
</feature>
<keyword evidence="2" id="KW-0328">Glycosyltransferase</keyword>
<accession>A0A1D1ZIT5</accession>
<evidence type="ECO:0000256" key="3">
    <source>
        <dbReference type="ARBA" id="ARBA00022679"/>
    </source>
</evidence>
<evidence type="ECO:0000256" key="7">
    <source>
        <dbReference type="ARBA" id="ARBA00023316"/>
    </source>
</evidence>
<evidence type="ECO:0000256" key="4">
    <source>
        <dbReference type="ARBA" id="ARBA00022692"/>
    </source>
</evidence>
<proteinExistence type="predicted"/>
<keyword evidence="5 11" id="KW-1133">Transmembrane helix</keyword>
<protein>
    <submittedName>
        <fullName evidence="12">Cellulose synthase-like protein G3</fullName>
    </submittedName>
</protein>
<evidence type="ECO:0000256" key="2">
    <source>
        <dbReference type="ARBA" id="ARBA00022676"/>
    </source>
</evidence>
<keyword evidence="7" id="KW-0961">Cell wall biogenesis/degradation</keyword>
<dbReference type="GO" id="GO:0030244">
    <property type="term" value="P:cellulose biosynthetic process"/>
    <property type="evidence" value="ECO:0007669"/>
    <property type="project" value="InterPro"/>
</dbReference>
<dbReference type="GO" id="GO:0016760">
    <property type="term" value="F:cellulose synthase (UDP-forming) activity"/>
    <property type="evidence" value="ECO:0007669"/>
    <property type="project" value="InterPro"/>
</dbReference>
<dbReference type="GO" id="GO:0071555">
    <property type="term" value="P:cell wall organization"/>
    <property type="evidence" value="ECO:0007669"/>
    <property type="project" value="UniProtKB-KW"/>
</dbReference>
<evidence type="ECO:0000256" key="11">
    <source>
        <dbReference type="SAM" id="Phobius"/>
    </source>
</evidence>
<dbReference type="GO" id="GO:0016020">
    <property type="term" value="C:membrane"/>
    <property type="evidence" value="ECO:0007669"/>
    <property type="project" value="InterPro"/>
</dbReference>
<feature type="binding site" evidence="10">
    <location>
        <position position="139"/>
    </location>
    <ligand>
        <name>Mn(2+)</name>
        <dbReference type="ChEBI" id="CHEBI:29035"/>
    </ligand>
</feature>
<gene>
    <name evidence="12" type="primary">CSLG3_3</name>
    <name evidence="12" type="ORF">g.78638</name>
</gene>
<feature type="transmembrane region" description="Helical" evidence="11">
    <location>
        <begin position="532"/>
        <end position="549"/>
    </location>
</feature>
<evidence type="ECO:0000256" key="10">
    <source>
        <dbReference type="PIRSR" id="PIRSR605150-3"/>
    </source>
</evidence>
<feature type="transmembrane region" description="Helical" evidence="11">
    <location>
        <begin position="415"/>
        <end position="437"/>
    </location>
</feature>
<feature type="transmembrane region" description="Helical" evidence="11">
    <location>
        <begin position="569"/>
        <end position="590"/>
    </location>
</feature>